<gene>
    <name evidence="3" type="ORF">GNE07_26840</name>
</gene>
<dbReference type="PANTHER" id="PTHR46558">
    <property type="entry name" value="TRACRIPTIONAL REGULATORY PROTEIN-RELATED-RELATED"/>
    <property type="match status" value="1"/>
</dbReference>
<dbReference type="SUPFAM" id="SSF47413">
    <property type="entry name" value="lambda repressor-like DNA-binding domains"/>
    <property type="match status" value="1"/>
</dbReference>
<dbReference type="Pfam" id="PF01381">
    <property type="entry name" value="HTH_3"/>
    <property type="match status" value="1"/>
</dbReference>
<name>A0AAW9WNG3_9FIRM</name>
<dbReference type="SMART" id="SM00530">
    <property type="entry name" value="HTH_XRE"/>
    <property type="match status" value="1"/>
</dbReference>
<dbReference type="GO" id="GO:0003677">
    <property type="term" value="F:DNA binding"/>
    <property type="evidence" value="ECO:0007669"/>
    <property type="project" value="UniProtKB-KW"/>
</dbReference>
<proteinExistence type="predicted"/>
<feature type="domain" description="HTH cro/C1-type" evidence="2">
    <location>
        <begin position="9"/>
        <end position="63"/>
    </location>
</feature>
<sequence>MKNYNFERIVDLRKDCNLNQKEMGEILGVPQRTYAHYEAGDVNIPIEILHELAKFHKTSVDYLTGLTDTRKPYPLSQKYHLLTSKKS</sequence>
<dbReference type="Proteomes" id="UP000434223">
    <property type="component" value="Unassembled WGS sequence"/>
</dbReference>
<keyword evidence="1" id="KW-0238">DNA-binding</keyword>
<comment type="caution">
    <text evidence="3">The sequence shown here is derived from an EMBL/GenBank/DDBJ whole genome shotgun (WGS) entry which is preliminary data.</text>
</comment>
<accession>A0AAW9WNG3</accession>
<dbReference type="CDD" id="cd00093">
    <property type="entry name" value="HTH_XRE"/>
    <property type="match status" value="1"/>
</dbReference>
<evidence type="ECO:0000256" key="1">
    <source>
        <dbReference type="ARBA" id="ARBA00023125"/>
    </source>
</evidence>
<dbReference type="AlphaFoldDB" id="A0AAW9WNG3"/>
<reference evidence="3 4" key="1">
    <citation type="submission" date="2019-09" db="EMBL/GenBank/DDBJ databases">
        <title>Draft genome sequencing of Hungatella hathewayi 123Y-2.</title>
        <authorList>
            <person name="Lv Q."/>
            <person name="Li S."/>
        </authorList>
    </citation>
    <scope>NUCLEOTIDE SEQUENCE [LARGE SCALE GENOMIC DNA]</scope>
    <source>
        <strain evidence="3 4">123Y-2</strain>
    </source>
</reference>
<dbReference type="RefSeq" id="WP_022033444.1">
    <property type="nucleotide sequence ID" value="NZ_CABJBJ010000009.1"/>
</dbReference>
<dbReference type="InterPro" id="IPR001387">
    <property type="entry name" value="Cro/C1-type_HTH"/>
</dbReference>
<evidence type="ECO:0000313" key="3">
    <source>
        <dbReference type="EMBL" id="MUB66640.1"/>
    </source>
</evidence>
<dbReference type="InterPro" id="IPR010982">
    <property type="entry name" value="Lambda_DNA-bd_dom_sf"/>
</dbReference>
<dbReference type="EMBL" id="WNME01000030">
    <property type="protein sequence ID" value="MUB66640.1"/>
    <property type="molecule type" value="Genomic_DNA"/>
</dbReference>
<organism evidence="3 4">
    <name type="scientific">Hungatella hathewayi</name>
    <dbReference type="NCBI Taxonomy" id="154046"/>
    <lineage>
        <taxon>Bacteria</taxon>
        <taxon>Bacillati</taxon>
        <taxon>Bacillota</taxon>
        <taxon>Clostridia</taxon>
        <taxon>Lachnospirales</taxon>
        <taxon>Lachnospiraceae</taxon>
        <taxon>Hungatella</taxon>
    </lineage>
</organism>
<evidence type="ECO:0000313" key="4">
    <source>
        <dbReference type="Proteomes" id="UP000434223"/>
    </source>
</evidence>
<dbReference type="Gene3D" id="1.10.260.40">
    <property type="entry name" value="lambda repressor-like DNA-binding domains"/>
    <property type="match status" value="1"/>
</dbReference>
<evidence type="ECO:0000259" key="2">
    <source>
        <dbReference type="PROSITE" id="PS50943"/>
    </source>
</evidence>
<dbReference type="PROSITE" id="PS50943">
    <property type="entry name" value="HTH_CROC1"/>
    <property type="match status" value="1"/>
</dbReference>
<protein>
    <submittedName>
        <fullName evidence="3">Helix-turn-helix domain-containing protein</fullName>
    </submittedName>
</protein>
<dbReference type="PANTHER" id="PTHR46558:SF11">
    <property type="entry name" value="HTH-TYPE TRANSCRIPTIONAL REGULATOR XRE"/>
    <property type="match status" value="1"/>
</dbReference>